<evidence type="ECO:0000313" key="1">
    <source>
        <dbReference type="EMBL" id="UNZ08747.1"/>
    </source>
</evidence>
<organism evidence="1 2">
    <name type="scientific">Streptomyces rimosus subsp. rimosus</name>
    <dbReference type="NCBI Taxonomy" id="132474"/>
    <lineage>
        <taxon>Bacteria</taxon>
        <taxon>Bacillati</taxon>
        <taxon>Actinomycetota</taxon>
        <taxon>Actinomycetes</taxon>
        <taxon>Kitasatosporales</taxon>
        <taxon>Streptomycetaceae</taxon>
        <taxon>Streptomyces</taxon>
    </lineage>
</organism>
<proteinExistence type="predicted"/>
<name>A0ABY3ZEW1_STRRM</name>
<dbReference type="Proteomes" id="UP000829494">
    <property type="component" value="Plasmid pSRIMR7"/>
</dbReference>
<evidence type="ECO:0000313" key="2">
    <source>
        <dbReference type="Proteomes" id="UP000829494"/>
    </source>
</evidence>
<accession>A0ABY3ZEW1</accession>
<keyword evidence="2" id="KW-1185">Reference proteome</keyword>
<keyword evidence="1" id="KW-0614">Plasmid</keyword>
<geneLocation type="plasmid" evidence="1 2">
    <name>pSRIMR7</name>
</geneLocation>
<gene>
    <name evidence="1" type="ORF">SRIMR7_42010</name>
</gene>
<dbReference type="EMBL" id="CP094299">
    <property type="protein sequence ID" value="UNZ08747.1"/>
    <property type="molecule type" value="Genomic_DNA"/>
</dbReference>
<sequence length="117" mass="12149">MSTPHVIALLLAVSVALHIGSAAAFIARRAGTSPSAAILVGGSAVVSVFALSCRASVPTAESPEAEPAGYDRLARRLVCGTHLGVTVSRFPHDMSLWRQEACGEARWSACDIPATFC</sequence>
<reference evidence="1 2" key="1">
    <citation type="submission" date="2022-03" db="EMBL/GenBank/DDBJ databases">
        <title>Complete genome of Streptomyces rimosus ssp. rimosus R7 (=ATCC 10970).</title>
        <authorList>
            <person name="Beganovic S."/>
            <person name="Ruckert C."/>
            <person name="Busche T."/>
            <person name="Kalinowski J."/>
            <person name="Wittmann C."/>
        </authorList>
    </citation>
    <scope>NUCLEOTIDE SEQUENCE [LARGE SCALE GENOMIC DNA]</scope>
    <source>
        <strain evidence="1 2">R7</strain>
        <plasmid evidence="1 2">pSRIMR7</plasmid>
    </source>
</reference>
<protein>
    <recommendedName>
        <fullName evidence="3">Integral membrane protein</fullName>
    </recommendedName>
</protein>
<evidence type="ECO:0008006" key="3">
    <source>
        <dbReference type="Google" id="ProtNLM"/>
    </source>
</evidence>